<organism evidence="3 4">
    <name type="scientific">Ensete ventricosum</name>
    <name type="common">Abyssinian banana</name>
    <name type="synonym">Musa ensete</name>
    <dbReference type="NCBI Taxonomy" id="4639"/>
    <lineage>
        <taxon>Eukaryota</taxon>
        <taxon>Viridiplantae</taxon>
        <taxon>Streptophyta</taxon>
        <taxon>Embryophyta</taxon>
        <taxon>Tracheophyta</taxon>
        <taxon>Spermatophyta</taxon>
        <taxon>Magnoliopsida</taxon>
        <taxon>Liliopsida</taxon>
        <taxon>Zingiberales</taxon>
        <taxon>Musaceae</taxon>
        <taxon>Ensete</taxon>
    </lineage>
</organism>
<dbReference type="EMBL" id="JAQQAF010000008">
    <property type="protein sequence ID" value="KAJ8465964.1"/>
    <property type="molecule type" value="Genomic_DNA"/>
</dbReference>
<name>A0AAV8Q3W1_ENSVE</name>
<feature type="compositionally biased region" description="Basic and acidic residues" evidence="2">
    <location>
        <begin position="482"/>
        <end position="493"/>
    </location>
</feature>
<feature type="region of interest" description="Disordered" evidence="2">
    <location>
        <begin position="482"/>
        <end position="523"/>
    </location>
</feature>
<feature type="coiled-coil region" evidence="1">
    <location>
        <begin position="617"/>
        <end position="654"/>
    </location>
</feature>
<proteinExistence type="predicted"/>
<evidence type="ECO:0000313" key="4">
    <source>
        <dbReference type="Proteomes" id="UP001222027"/>
    </source>
</evidence>
<dbReference type="AlphaFoldDB" id="A0AAV8Q3W1"/>
<evidence type="ECO:0000256" key="2">
    <source>
        <dbReference type="SAM" id="MobiDB-lite"/>
    </source>
</evidence>
<protein>
    <recommendedName>
        <fullName evidence="5">TFIIS N-terminal domain-containing protein</fullName>
    </recommendedName>
</protein>
<gene>
    <name evidence="3" type="ORF">OPV22_028516</name>
</gene>
<feature type="region of interest" description="Disordered" evidence="2">
    <location>
        <begin position="581"/>
        <end position="612"/>
    </location>
</feature>
<feature type="region of interest" description="Disordered" evidence="2">
    <location>
        <begin position="129"/>
        <end position="203"/>
    </location>
</feature>
<keyword evidence="1" id="KW-0175">Coiled coil</keyword>
<dbReference type="Proteomes" id="UP001222027">
    <property type="component" value="Unassembled WGS sequence"/>
</dbReference>
<feature type="region of interest" description="Disordered" evidence="2">
    <location>
        <begin position="219"/>
        <end position="271"/>
    </location>
</feature>
<evidence type="ECO:0008006" key="5">
    <source>
        <dbReference type="Google" id="ProtNLM"/>
    </source>
</evidence>
<feature type="region of interest" description="Disordered" evidence="2">
    <location>
        <begin position="334"/>
        <end position="380"/>
    </location>
</feature>
<feature type="compositionally biased region" description="Basic and acidic residues" evidence="2">
    <location>
        <begin position="428"/>
        <end position="460"/>
    </location>
</feature>
<feature type="compositionally biased region" description="Low complexity" evidence="2">
    <location>
        <begin position="362"/>
        <end position="374"/>
    </location>
</feature>
<feature type="region of interest" description="Disordered" evidence="2">
    <location>
        <begin position="394"/>
        <end position="470"/>
    </location>
</feature>
<evidence type="ECO:0000313" key="3">
    <source>
        <dbReference type="EMBL" id="KAJ8465964.1"/>
    </source>
</evidence>
<keyword evidence="4" id="KW-1185">Reference proteome</keyword>
<accession>A0AAV8Q3W1</accession>
<feature type="compositionally biased region" description="Basic and acidic residues" evidence="2">
    <location>
        <begin position="587"/>
        <end position="597"/>
    </location>
</feature>
<dbReference type="PANTHER" id="PTHR46519:SF2">
    <property type="entry name" value="RING_U-BOX SUPERFAMILY PROTEIN"/>
    <property type="match status" value="1"/>
</dbReference>
<feature type="compositionally biased region" description="Basic and acidic residues" evidence="2">
    <location>
        <begin position="168"/>
        <end position="180"/>
    </location>
</feature>
<feature type="compositionally biased region" description="Basic and acidic residues" evidence="2">
    <location>
        <begin position="220"/>
        <end position="232"/>
    </location>
</feature>
<sequence length="676" mass="76362">MIMTLASSSSCVGFCDDDDDDDDGNASPITAADHLAARSGESSASARRYSRVFSRWVARQAEEMIINIERRNRESELMALTGLHLVSMLDHSFLRESGGSSPLATSNVERPVVARASSILQKWRELEDMTSAARTERRTTVAASADGRNHSGRVELSGGSVTASESDYNGHDQWTRRNTDSSEIDTDDLSSSREQSPDPGEDARERVLQIVRGEPGIAESEFRVSQRERVRESVQMSRQQQGDARASMREETEREGSDTEHEYGQAEHVRREMVRPRGRQVRVELIARMAAERQRELHILSEHRAVSEFAHRNRIQSLLRGRFLVNGAVVRDDQERRHHPHVSALREGLHFQTTSQPESSDDQSISAADQSQADTVTESPNHNHEEVLHRIQDSGVHQTAGMEEPPELESGGHGDALDMQEYAAEVAGQRHEDARHESRDREPNTDGGSGDRHEEVREDLNGNWQENMDQDWRRETAEYDVGEESHLPQVHEESPEETWQEEHTDPLIDQWSSPDGGRGNRFTPPDDEALYSAELRELFSRSSVSNFLRSTFRGSLEQQLTQSYTERQGRAPLEWELHRPLAAPSPERNEDQRRDDSNQAIRGDSTARRSNERVAAIDDLRAEIASLQRGMGEMKRMMEACMDMQIELQRAVRQEVSAALNRTAGGVSSKMFQAFD</sequence>
<dbReference type="PANTHER" id="PTHR46519">
    <property type="entry name" value="RING/U-BOX SUPERFAMILY PROTEIN"/>
    <property type="match status" value="1"/>
</dbReference>
<comment type="caution">
    <text evidence="3">The sequence shown here is derived from an EMBL/GenBank/DDBJ whole genome shotgun (WGS) entry which is preliminary data.</text>
</comment>
<evidence type="ECO:0000256" key="1">
    <source>
        <dbReference type="SAM" id="Coils"/>
    </source>
</evidence>
<reference evidence="3 4" key="1">
    <citation type="submission" date="2022-12" db="EMBL/GenBank/DDBJ databases">
        <title>Chromosome-scale assembly of the Ensete ventricosum genome.</title>
        <authorList>
            <person name="Dussert Y."/>
            <person name="Stocks J."/>
            <person name="Wendawek A."/>
            <person name="Woldeyes F."/>
            <person name="Nichols R.A."/>
            <person name="Borrell J.S."/>
        </authorList>
    </citation>
    <scope>NUCLEOTIDE SEQUENCE [LARGE SCALE GENOMIC DNA]</scope>
    <source>
        <strain evidence="4">cv. Maze</strain>
        <tissue evidence="3">Seeds</tissue>
    </source>
</reference>
<feature type="compositionally biased region" description="Basic and acidic residues" evidence="2">
    <location>
        <begin position="246"/>
        <end position="271"/>
    </location>
</feature>